<dbReference type="OrthoDB" id="10267969at2759"/>
<protein>
    <submittedName>
        <fullName evidence="7">Protein Mpv17</fullName>
    </submittedName>
</protein>
<keyword evidence="3 6" id="KW-0812">Transmembrane</keyword>
<dbReference type="EMBL" id="LTDL01000014">
    <property type="protein sequence ID" value="OAG31940.1"/>
    <property type="molecule type" value="Genomic_DNA"/>
</dbReference>
<feature type="transmembrane region" description="Helical" evidence="6">
    <location>
        <begin position="53"/>
        <end position="74"/>
    </location>
</feature>
<sequence>MHKLSKPRGIIGKKLKRRAPLVNEFVVQGLIAGGIQCLADVLGQLIVGRGFSLFTPAAMAMYGFVTGSLCYTIYQKVDQFATTEKTRFKTAFYMMLVDQLIWSPFSTLLLVVYASMAESRQQSYGEVFHVFISILINSYKIWPLVQLLNFMFVPLRLRVPLMGTVSLFWNAYVKVSRNK</sequence>
<evidence type="ECO:0000313" key="7">
    <source>
        <dbReference type="EMBL" id="OAG31940.1"/>
    </source>
</evidence>
<dbReference type="PANTHER" id="PTHR11266:SF80">
    <property type="entry name" value="PEROXISOMAL MEMBRANE PROTEIN 2"/>
    <property type="match status" value="1"/>
</dbReference>
<dbReference type="PANTHER" id="PTHR11266">
    <property type="entry name" value="PEROXISOMAL MEMBRANE PROTEIN 2, PXMP2 MPV17"/>
    <property type="match status" value="1"/>
</dbReference>
<keyword evidence="5 6" id="KW-0472">Membrane</keyword>
<accession>A0A177EKP5</accession>
<feature type="transmembrane region" description="Helical" evidence="6">
    <location>
        <begin position="95"/>
        <end position="116"/>
    </location>
</feature>
<dbReference type="VEuPathDB" id="MicrosporidiaDB:NEDG_00415"/>
<dbReference type="RefSeq" id="XP_067545541.1">
    <property type="nucleotide sequence ID" value="XM_067687833.1"/>
</dbReference>
<comment type="caution">
    <text evidence="7">The sequence shown here is derived from an EMBL/GenBank/DDBJ whole genome shotgun (WGS) entry which is preliminary data.</text>
</comment>
<dbReference type="STRING" id="1805483.A0A177EKP5"/>
<evidence type="ECO:0000313" key="8">
    <source>
        <dbReference type="Proteomes" id="UP000185944"/>
    </source>
</evidence>
<feature type="transmembrane region" description="Helical" evidence="6">
    <location>
        <begin position="21"/>
        <end position="47"/>
    </location>
</feature>
<keyword evidence="8" id="KW-1185">Reference proteome</keyword>
<evidence type="ECO:0000256" key="3">
    <source>
        <dbReference type="ARBA" id="ARBA00022692"/>
    </source>
</evidence>
<proteinExistence type="inferred from homology"/>
<dbReference type="AlphaFoldDB" id="A0A177EKP5"/>
<dbReference type="InterPro" id="IPR007248">
    <property type="entry name" value="Mpv17_PMP22"/>
</dbReference>
<dbReference type="Proteomes" id="UP000185944">
    <property type="component" value="Unassembled WGS sequence"/>
</dbReference>
<evidence type="ECO:0000256" key="5">
    <source>
        <dbReference type="ARBA" id="ARBA00023136"/>
    </source>
</evidence>
<gene>
    <name evidence="7" type="ORF">NEDG_00415</name>
</gene>
<evidence type="ECO:0000256" key="6">
    <source>
        <dbReference type="RuleBase" id="RU363053"/>
    </source>
</evidence>
<comment type="similarity">
    <text evidence="2 6">Belongs to the peroxisomal membrane protein PXMP2/4 family.</text>
</comment>
<name>A0A177EKP5_9MICR</name>
<dbReference type="GO" id="GO:0005778">
    <property type="term" value="C:peroxisomal membrane"/>
    <property type="evidence" value="ECO:0007669"/>
    <property type="project" value="TreeGrafter"/>
</dbReference>
<evidence type="ECO:0000256" key="1">
    <source>
        <dbReference type="ARBA" id="ARBA00004141"/>
    </source>
</evidence>
<dbReference type="GeneID" id="93646765"/>
<keyword evidence="4 6" id="KW-1133">Transmembrane helix</keyword>
<comment type="subcellular location">
    <subcellularLocation>
        <location evidence="1">Membrane</location>
        <topology evidence="1">Multi-pass membrane protein</topology>
    </subcellularLocation>
</comment>
<feature type="transmembrane region" description="Helical" evidence="6">
    <location>
        <begin position="128"/>
        <end position="152"/>
    </location>
</feature>
<dbReference type="Pfam" id="PF04117">
    <property type="entry name" value="Mpv17_PMP22"/>
    <property type="match status" value="1"/>
</dbReference>
<reference evidence="7 8" key="1">
    <citation type="submission" date="2016-02" db="EMBL/GenBank/DDBJ databases">
        <title>Discovery of a natural microsporidian pathogen with a broad tissue tropism in Caenorhabditis elegans.</title>
        <authorList>
            <person name="Luallen R.J."/>
            <person name="Reinke A.W."/>
            <person name="Tong L."/>
            <person name="Botts M.R."/>
            <person name="Felix M.-A."/>
            <person name="Troemel E.R."/>
        </authorList>
    </citation>
    <scope>NUCLEOTIDE SEQUENCE [LARGE SCALE GENOMIC DNA]</scope>
    <source>
        <strain evidence="7 8">JUm2807</strain>
    </source>
</reference>
<organism evidence="7 8">
    <name type="scientific">Nematocida displodere</name>
    <dbReference type="NCBI Taxonomy" id="1805483"/>
    <lineage>
        <taxon>Eukaryota</taxon>
        <taxon>Fungi</taxon>
        <taxon>Fungi incertae sedis</taxon>
        <taxon>Microsporidia</taxon>
        <taxon>Nematocida</taxon>
    </lineage>
</organism>
<evidence type="ECO:0000256" key="2">
    <source>
        <dbReference type="ARBA" id="ARBA00006824"/>
    </source>
</evidence>
<evidence type="ECO:0000256" key="4">
    <source>
        <dbReference type="ARBA" id="ARBA00022989"/>
    </source>
</evidence>